<proteinExistence type="predicted"/>
<dbReference type="Proteomes" id="UP000001514">
    <property type="component" value="Unassembled WGS sequence"/>
</dbReference>
<dbReference type="KEGG" id="smo:SELMODRAFT_409134"/>
<sequence length="100" mass="11321">MRKLHHSKPQVGKHVQHVKALIAQLQQSIVLDEDDDTRHTWCTARLSVVFDPGDKELVYTTRWSWSYSGGERKNARIFKAVRQEVAAFGTLVAAFGTIVS</sequence>
<name>D8RAG8_SELML</name>
<protein>
    <submittedName>
        <fullName evidence="1">Uncharacterized protein</fullName>
    </submittedName>
</protein>
<dbReference type="InParanoid" id="D8RAG8"/>
<organism evidence="2">
    <name type="scientific">Selaginella moellendorffii</name>
    <name type="common">Spikemoss</name>
    <dbReference type="NCBI Taxonomy" id="88036"/>
    <lineage>
        <taxon>Eukaryota</taxon>
        <taxon>Viridiplantae</taxon>
        <taxon>Streptophyta</taxon>
        <taxon>Embryophyta</taxon>
        <taxon>Tracheophyta</taxon>
        <taxon>Lycopodiopsida</taxon>
        <taxon>Selaginellales</taxon>
        <taxon>Selaginellaceae</taxon>
        <taxon>Selaginella</taxon>
    </lineage>
</organism>
<reference evidence="1 2" key="1">
    <citation type="journal article" date="2011" name="Science">
        <title>The Selaginella genome identifies genetic changes associated with the evolution of vascular plants.</title>
        <authorList>
            <person name="Banks J.A."/>
            <person name="Nishiyama T."/>
            <person name="Hasebe M."/>
            <person name="Bowman J.L."/>
            <person name="Gribskov M."/>
            <person name="dePamphilis C."/>
            <person name="Albert V.A."/>
            <person name="Aono N."/>
            <person name="Aoyama T."/>
            <person name="Ambrose B.A."/>
            <person name="Ashton N.W."/>
            <person name="Axtell M.J."/>
            <person name="Barker E."/>
            <person name="Barker M.S."/>
            <person name="Bennetzen J.L."/>
            <person name="Bonawitz N.D."/>
            <person name="Chapple C."/>
            <person name="Cheng C."/>
            <person name="Correa L.G."/>
            <person name="Dacre M."/>
            <person name="DeBarry J."/>
            <person name="Dreyer I."/>
            <person name="Elias M."/>
            <person name="Engstrom E.M."/>
            <person name="Estelle M."/>
            <person name="Feng L."/>
            <person name="Finet C."/>
            <person name="Floyd S.K."/>
            <person name="Frommer W.B."/>
            <person name="Fujita T."/>
            <person name="Gramzow L."/>
            <person name="Gutensohn M."/>
            <person name="Harholt J."/>
            <person name="Hattori M."/>
            <person name="Heyl A."/>
            <person name="Hirai T."/>
            <person name="Hiwatashi Y."/>
            <person name="Ishikawa M."/>
            <person name="Iwata M."/>
            <person name="Karol K.G."/>
            <person name="Koehler B."/>
            <person name="Kolukisaoglu U."/>
            <person name="Kubo M."/>
            <person name="Kurata T."/>
            <person name="Lalonde S."/>
            <person name="Li K."/>
            <person name="Li Y."/>
            <person name="Litt A."/>
            <person name="Lyons E."/>
            <person name="Manning G."/>
            <person name="Maruyama T."/>
            <person name="Michael T.P."/>
            <person name="Mikami K."/>
            <person name="Miyazaki S."/>
            <person name="Morinaga S."/>
            <person name="Murata T."/>
            <person name="Mueller-Roeber B."/>
            <person name="Nelson D.R."/>
            <person name="Obara M."/>
            <person name="Oguri Y."/>
            <person name="Olmstead R.G."/>
            <person name="Onodera N."/>
            <person name="Petersen B.L."/>
            <person name="Pils B."/>
            <person name="Prigge M."/>
            <person name="Rensing S.A."/>
            <person name="Riano-Pachon D.M."/>
            <person name="Roberts A.W."/>
            <person name="Sato Y."/>
            <person name="Scheller H.V."/>
            <person name="Schulz B."/>
            <person name="Schulz C."/>
            <person name="Shakirov E.V."/>
            <person name="Shibagaki N."/>
            <person name="Shinohara N."/>
            <person name="Shippen D.E."/>
            <person name="Soerensen I."/>
            <person name="Sotooka R."/>
            <person name="Sugimoto N."/>
            <person name="Sugita M."/>
            <person name="Sumikawa N."/>
            <person name="Tanurdzic M."/>
            <person name="Theissen G."/>
            <person name="Ulvskov P."/>
            <person name="Wakazuki S."/>
            <person name="Weng J.K."/>
            <person name="Willats W.W."/>
            <person name="Wipf D."/>
            <person name="Wolf P.G."/>
            <person name="Yang L."/>
            <person name="Zimmer A.D."/>
            <person name="Zhu Q."/>
            <person name="Mitros T."/>
            <person name="Hellsten U."/>
            <person name="Loque D."/>
            <person name="Otillar R."/>
            <person name="Salamov A."/>
            <person name="Schmutz J."/>
            <person name="Shapiro H."/>
            <person name="Lindquist E."/>
            <person name="Lucas S."/>
            <person name="Rokhsar D."/>
            <person name="Grigoriev I.V."/>
        </authorList>
    </citation>
    <scope>NUCLEOTIDE SEQUENCE [LARGE SCALE GENOMIC DNA]</scope>
</reference>
<dbReference type="AlphaFoldDB" id="D8RAG8"/>
<keyword evidence="2" id="KW-1185">Reference proteome</keyword>
<evidence type="ECO:0000313" key="1">
    <source>
        <dbReference type="EMBL" id="EFJ30616.1"/>
    </source>
</evidence>
<dbReference type="EMBL" id="GL377575">
    <property type="protein sequence ID" value="EFJ30616.1"/>
    <property type="molecule type" value="Genomic_DNA"/>
</dbReference>
<gene>
    <name evidence="1" type="ORF">SELMODRAFT_409134</name>
</gene>
<dbReference type="Gramene" id="EFJ30616">
    <property type="protein sequence ID" value="EFJ30616"/>
    <property type="gene ID" value="SELMODRAFT_409134"/>
</dbReference>
<evidence type="ECO:0000313" key="2">
    <source>
        <dbReference type="Proteomes" id="UP000001514"/>
    </source>
</evidence>
<dbReference type="HOGENOM" id="CLU_2311015_0_0_1"/>
<accession>D8RAG8</accession>